<feature type="transmembrane region" description="Helical" evidence="1">
    <location>
        <begin position="12"/>
        <end position="29"/>
    </location>
</feature>
<dbReference type="InterPro" id="IPR058965">
    <property type="entry name" value="SOI/HabA-like"/>
</dbReference>
<dbReference type="InterPro" id="IPR054803">
    <property type="entry name" value="StyOxIsoStyC"/>
</dbReference>
<keyword evidence="1" id="KW-0472">Membrane</keyword>
<proteinExistence type="predicted"/>
<sequence>MDKSFQQRMAGHGVLMIFCTLLFGLGLWMKLLEGFELYPGFILPFNIPGTPEGWARAHVGPALNGMMVIAVAFVLPGLHFKEGAQKWLGWIVVADGWSNVIFYLFSNFASNRGLSFGGNRFGPGDVFGVIALAPAYLFGVLAMVALIVIGWAAVRPRSGQAHARRAEAA</sequence>
<feature type="transmembrane region" description="Helical" evidence="1">
    <location>
        <begin position="62"/>
        <end position="80"/>
    </location>
</feature>
<evidence type="ECO:0000313" key="2">
    <source>
        <dbReference type="EMBL" id="OZI74622.1"/>
    </source>
</evidence>
<comment type="caution">
    <text evidence="2">The sequence shown here is derived from an EMBL/GenBank/DDBJ whole genome shotgun (WGS) entry which is preliminary data.</text>
</comment>
<dbReference type="AlphaFoldDB" id="A0A261VMA2"/>
<evidence type="ECO:0000313" key="3">
    <source>
        <dbReference type="Proteomes" id="UP000216429"/>
    </source>
</evidence>
<dbReference type="NCBIfam" id="NF045734">
    <property type="entry name" value="StyOxIsoStyC"/>
    <property type="match status" value="1"/>
</dbReference>
<keyword evidence="1" id="KW-1133">Transmembrane helix</keyword>
<feature type="transmembrane region" description="Helical" evidence="1">
    <location>
        <begin position="87"/>
        <end position="106"/>
    </location>
</feature>
<evidence type="ECO:0000256" key="1">
    <source>
        <dbReference type="SAM" id="Phobius"/>
    </source>
</evidence>
<dbReference type="RefSeq" id="WP_094812438.1">
    <property type="nucleotide sequence ID" value="NZ_NEVU01000002.1"/>
</dbReference>
<dbReference type="Proteomes" id="UP000216429">
    <property type="component" value="Unassembled WGS sequence"/>
</dbReference>
<dbReference type="Pfam" id="PF26512">
    <property type="entry name" value="SOI"/>
    <property type="match status" value="1"/>
</dbReference>
<accession>A0A261VMA2</accession>
<dbReference type="OrthoDB" id="5739128at2"/>
<reference evidence="3" key="1">
    <citation type="submission" date="2017-05" db="EMBL/GenBank/DDBJ databases">
        <title>Complete and WGS of Bordetella genogroups.</title>
        <authorList>
            <person name="Spilker T."/>
            <person name="Lipuma J."/>
        </authorList>
    </citation>
    <scope>NUCLEOTIDE SEQUENCE [LARGE SCALE GENOMIC DNA]</scope>
    <source>
        <strain evidence="3">AU6712</strain>
    </source>
</reference>
<dbReference type="EMBL" id="NEVU01000002">
    <property type="protein sequence ID" value="OZI74622.1"/>
    <property type="molecule type" value="Genomic_DNA"/>
</dbReference>
<keyword evidence="1" id="KW-0812">Transmembrane</keyword>
<protein>
    <recommendedName>
        <fullName evidence="4">Styrene-oxide isomerase</fullName>
    </recommendedName>
</protein>
<name>A0A261VMA2_9BORD</name>
<gene>
    <name evidence="2" type="ORF">CAL22_09195</name>
</gene>
<keyword evidence="3" id="KW-1185">Reference proteome</keyword>
<evidence type="ECO:0008006" key="4">
    <source>
        <dbReference type="Google" id="ProtNLM"/>
    </source>
</evidence>
<organism evidence="2 3">
    <name type="scientific">Bordetella genomosp. 12</name>
    <dbReference type="NCBI Taxonomy" id="463035"/>
    <lineage>
        <taxon>Bacteria</taxon>
        <taxon>Pseudomonadati</taxon>
        <taxon>Pseudomonadota</taxon>
        <taxon>Betaproteobacteria</taxon>
        <taxon>Burkholderiales</taxon>
        <taxon>Alcaligenaceae</taxon>
        <taxon>Bordetella</taxon>
    </lineage>
</organism>
<feature type="transmembrane region" description="Helical" evidence="1">
    <location>
        <begin position="126"/>
        <end position="154"/>
    </location>
</feature>